<dbReference type="EMBL" id="CAFBOC010000001">
    <property type="protein sequence ID" value="CAB4968307.1"/>
    <property type="molecule type" value="Genomic_DNA"/>
</dbReference>
<evidence type="ECO:0000313" key="12">
    <source>
        <dbReference type="EMBL" id="CAB4968307.1"/>
    </source>
</evidence>
<dbReference type="EMBL" id="CAFBLD010000001">
    <property type="protein sequence ID" value="CAB4855381.1"/>
    <property type="molecule type" value="Genomic_DNA"/>
</dbReference>
<dbReference type="Gene3D" id="3.40.50.11660">
    <property type="entry name" value="Glycosyl transferase family 10, C-terminal domain"/>
    <property type="match status" value="1"/>
</dbReference>
<keyword evidence="2" id="KW-0328">Glycosyltransferase</keyword>
<dbReference type="InterPro" id="IPR038577">
    <property type="entry name" value="GT10-like_C_sf"/>
</dbReference>
<evidence type="ECO:0000256" key="3">
    <source>
        <dbReference type="ARBA" id="ARBA00022679"/>
    </source>
</evidence>
<dbReference type="Pfam" id="PF00852">
    <property type="entry name" value="Glyco_transf_10"/>
    <property type="match status" value="1"/>
</dbReference>
<evidence type="ECO:0000256" key="2">
    <source>
        <dbReference type="ARBA" id="ARBA00022676"/>
    </source>
</evidence>
<reference evidence="13" key="1">
    <citation type="submission" date="2020-05" db="EMBL/GenBank/DDBJ databases">
        <authorList>
            <person name="Chiriac C."/>
            <person name="Salcher M."/>
            <person name="Ghai R."/>
            <person name="Kavagutti S V."/>
        </authorList>
    </citation>
    <scope>NUCLEOTIDE SEQUENCE</scope>
</reference>
<dbReference type="InterPro" id="IPR055270">
    <property type="entry name" value="Glyco_tran_10_C"/>
</dbReference>
<evidence type="ECO:0000313" key="6">
    <source>
        <dbReference type="EMBL" id="CAB4692974.1"/>
    </source>
</evidence>
<dbReference type="PANTHER" id="PTHR11929">
    <property type="entry name" value="ALPHA- 1,3 -FUCOSYLTRANSFERASE"/>
    <property type="match status" value="1"/>
</dbReference>
<dbReference type="GO" id="GO:0016020">
    <property type="term" value="C:membrane"/>
    <property type="evidence" value="ECO:0007669"/>
    <property type="project" value="InterPro"/>
</dbReference>
<evidence type="ECO:0000256" key="1">
    <source>
        <dbReference type="ARBA" id="ARBA00008919"/>
    </source>
</evidence>
<accession>A0A6J7V1T1</accession>
<proteinExistence type="inferred from homology"/>
<evidence type="ECO:0000313" key="10">
    <source>
        <dbReference type="EMBL" id="CAB4855381.1"/>
    </source>
</evidence>
<evidence type="ECO:0000313" key="9">
    <source>
        <dbReference type="EMBL" id="CAB4826204.1"/>
    </source>
</evidence>
<evidence type="ECO:0000259" key="4">
    <source>
        <dbReference type="Pfam" id="PF00852"/>
    </source>
</evidence>
<dbReference type="EMBL" id="CAFABH010000007">
    <property type="protein sequence ID" value="CAB4826204.1"/>
    <property type="molecule type" value="Genomic_DNA"/>
</dbReference>
<name>A0A6J7V1T1_9ZZZZ</name>
<evidence type="ECO:0000313" key="13">
    <source>
        <dbReference type="EMBL" id="CAB5072350.1"/>
    </source>
</evidence>
<dbReference type="EMBL" id="CAEZZW010000003">
    <property type="protein sequence ID" value="CAB4778799.1"/>
    <property type="molecule type" value="Genomic_DNA"/>
</dbReference>
<dbReference type="InterPro" id="IPR001503">
    <property type="entry name" value="Glyco_trans_10"/>
</dbReference>
<dbReference type="EMBL" id="CAEZXO010000004">
    <property type="protein sequence ID" value="CAB4692974.1"/>
    <property type="molecule type" value="Genomic_DNA"/>
</dbReference>
<sequence length="262" mass="30095">MGVYKPLIEKGKDRLNRFKLVESQIGGPESRMKLREYSPHSRNFRRRIWYTSENLRPPVHEGLDALLSFDQDEFLGTNLYCPSWYSEIAHSENILSMNLLGKQTAQNLLLPRKFIEAQPSFCSADATHLNSFHFHTISRLKELGRLDLLTKGISSVGTSNDKISGKYRFILCSENDIYPGYVTNVLIKAYLAGGIPLYLGDLGKDPHINRNSFINILDFPTLREFISYLQKLDVESYRLIYEQPFLNSLPDIGKIRNFILGD</sequence>
<dbReference type="EMBL" id="CAFBNH010000001">
    <property type="protein sequence ID" value="CAB4934111.1"/>
    <property type="molecule type" value="Genomic_DNA"/>
</dbReference>
<dbReference type="SUPFAM" id="SSF53756">
    <property type="entry name" value="UDP-Glycosyltransferase/glycogen phosphorylase"/>
    <property type="match status" value="1"/>
</dbReference>
<protein>
    <submittedName>
        <fullName evidence="13">Unannotated protein</fullName>
    </submittedName>
</protein>
<dbReference type="PANTHER" id="PTHR11929:SF194">
    <property type="entry name" value="ALPHA-(1,3)-FUCOSYLTRANSFERASE 10"/>
    <property type="match status" value="1"/>
</dbReference>
<gene>
    <name evidence="6" type="ORF">UFOPK2510_00820</name>
    <name evidence="7" type="ORF">UFOPK2718_00172</name>
    <name evidence="8" type="ORF">UFOPK2936_00732</name>
    <name evidence="9" type="ORF">UFOPK3174_00560</name>
    <name evidence="10" type="ORF">UFOPK3328_00063</name>
    <name evidence="11" type="ORF">UFOPK3779_00063</name>
    <name evidence="12" type="ORF">UFOPK3913_00089</name>
    <name evidence="5" type="ORF">UFOPK4107_00576</name>
    <name evidence="13" type="ORF">UFOPK4403_00764</name>
</gene>
<dbReference type="AlphaFoldDB" id="A0A6J7V1T1"/>
<dbReference type="EMBL" id="CAFBQX010000003">
    <property type="protein sequence ID" value="CAB5072350.1"/>
    <property type="molecule type" value="Genomic_DNA"/>
</dbReference>
<evidence type="ECO:0000313" key="7">
    <source>
        <dbReference type="EMBL" id="CAB4716631.1"/>
    </source>
</evidence>
<evidence type="ECO:0000313" key="11">
    <source>
        <dbReference type="EMBL" id="CAB4934111.1"/>
    </source>
</evidence>
<dbReference type="GO" id="GO:0046920">
    <property type="term" value="F:alpha-(1-&gt;3)-fucosyltransferase activity"/>
    <property type="evidence" value="ECO:0007669"/>
    <property type="project" value="TreeGrafter"/>
</dbReference>
<dbReference type="EMBL" id="CAEZYM010000001">
    <property type="protein sequence ID" value="CAB4716631.1"/>
    <property type="molecule type" value="Genomic_DNA"/>
</dbReference>
<evidence type="ECO:0000313" key="5">
    <source>
        <dbReference type="EMBL" id="CAB4335646.1"/>
    </source>
</evidence>
<evidence type="ECO:0000313" key="8">
    <source>
        <dbReference type="EMBL" id="CAB4778799.1"/>
    </source>
</evidence>
<organism evidence="13">
    <name type="scientific">freshwater metagenome</name>
    <dbReference type="NCBI Taxonomy" id="449393"/>
    <lineage>
        <taxon>unclassified sequences</taxon>
        <taxon>metagenomes</taxon>
        <taxon>ecological metagenomes</taxon>
    </lineage>
</organism>
<feature type="domain" description="Fucosyltransferase C-terminal" evidence="4">
    <location>
        <begin position="158"/>
        <end position="235"/>
    </location>
</feature>
<keyword evidence="3" id="KW-0808">Transferase</keyword>
<dbReference type="EMBL" id="CAESAE010000003">
    <property type="protein sequence ID" value="CAB4335646.1"/>
    <property type="molecule type" value="Genomic_DNA"/>
</dbReference>
<comment type="similarity">
    <text evidence="1">Belongs to the glycosyltransferase 10 family.</text>
</comment>